<organism evidence="2 3">
    <name type="scientific">Ajellomyces capsulatus (strain H88)</name>
    <name type="common">Darling's disease fungus</name>
    <name type="synonym">Histoplasma capsulatum</name>
    <dbReference type="NCBI Taxonomy" id="544711"/>
    <lineage>
        <taxon>Eukaryota</taxon>
        <taxon>Fungi</taxon>
        <taxon>Dikarya</taxon>
        <taxon>Ascomycota</taxon>
        <taxon>Pezizomycotina</taxon>
        <taxon>Eurotiomycetes</taxon>
        <taxon>Eurotiomycetidae</taxon>
        <taxon>Onygenales</taxon>
        <taxon>Ajellomycetaceae</taxon>
        <taxon>Histoplasma</taxon>
    </lineage>
</organism>
<evidence type="ECO:0000313" key="3">
    <source>
        <dbReference type="Proteomes" id="UP000663419"/>
    </source>
</evidence>
<dbReference type="EMBL" id="CP069103">
    <property type="protein sequence ID" value="QSS52184.1"/>
    <property type="molecule type" value="Genomic_DNA"/>
</dbReference>
<evidence type="ECO:0000256" key="1">
    <source>
        <dbReference type="SAM" id="MobiDB-lite"/>
    </source>
</evidence>
<proteinExistence type="predicted"/>
<reference evidence="2" key="1">
    <citation type="submission" date="2021-01" db="EMBL/GenBank/DDBJ databases">
        <title>Chromosome-level genome assembly of a human fungal pathogen reveals clustering of transcriptionally co-regulated genes.</title>
        <authorList>
            <person name="Voorhies M."/>
            <person name="Cohen S."/>
            <person name="Shea T.P."/>
            <person name="Petrus S."/>
            <person name="Munoz J.F."/>
            <person name="Poplawski S."/>
            <person name="Goldman W.E."/>
            <person name="Michael T."/>
            <person name="Cuomo C.A."/>
            <person name="Sil A."/>
            <person name="Beyhan S."/>
        </authorList>
    </citation>
    <scope>NUCLEOTIDE SEQUENCE</scope>
    <source>
        <strain evidence="2">H88</strain>
    </source>
</reference>
<dbReference type="AlphaFoldDB" id="A0A8A1LI90"/>
<sequence>MAREGRGENQKSKTRKKKAKLFKQDSPSPCIGFVSLRYGRSCSYQGGRNFLSSAISAGVKKKKRKNEKTLGSKKKETISELQLHCSYGG</sequence>
<protein>
    <submittedName>
        <fullName evidence="2">Uncharacterized protein</fullName>
    </submittedName>
</protein>
<dbReference type="VEuPathDB" id="FungiDB:I7I53_07730"/>
<evidence type="ECO:0000313" key="2">
    <source>
        <dbReference type="EMBL" id="QSS52184.1"/>
    </source>
</evidence>
<feature type="region of interest" description="Disordered" evidence="1">
    <location>
        <begin position="1"/>
        <end position="24"/>
    </location>
</feature>
<feature type="compositionally biased region" description="Basic residues" evidence="1">
    <location>
        <begin position="12"/>
        <end position="21"/>
    </location>
</feature>
<dbReference type="Proteomes" id="UP000663419">
    <property type="component" value="Chromosome 2"/>
</dbReference>
<gene>
    <name evidence="2" type="ORF">I7I53_07730</name>
</gene>
<accession>A0A8A1LI90</accession>
<feature type="compositionally biased region" description="Basic and acidic residues" evidence="1">
    <location>
        <begin position="1"/>
        <end position="11"/>
    </location>
</feature>
<name>A0A8A1LI90_AJEC8</name>